<accession>A0ABW5TL01</accession>
<protein>
    <submittedName>
        <fullName evidence="2">Helix-turn-helix domain-containing protein</fullName>
    </submittedName>
</protein>
<dbReference type="Pfam" id="PF14493">
    <property type="entry name" value="HTH_40"/>
    <property type="match status" value="1"/>
</dbReference>
<evidence type="ECO:0000313" key="3">
    <source>
        <dbReference type="Proteomes" id="UP001597427"/>
    </source>
</evidence>
<comment type="caution">
    <text evidence="2">The sequence shown here is derived from an EMBL/GenBank/DDBJ whole genome shotgun (WGS) entry which is preliminary data.</text>
</comment>
<gene>
    <name evidence="2" type="ORF">ACFSR0_08515</name>
</gene>
<organism evidence="2 3">
    <name type="scientific">Enterococcus camelliae</name>
    <dbReference type="NCBI Taxonomy" id="453959"/>
    <lineage>
        <taxon>Bacteria</taxon>
        <taxon>Bacillati</taxon>
        <taxon>Bacillota</taxon>
        <taxon>Bacilli</taxon>
        <taxon>Lactobacillales</taxon>
        <taxon>Enterococcaceae</taxon>
        <taxon>Enterococcus</taxon>
    </lineage>
</organism>
<keyword evidence="3" id="KW-1185">Reference proteome</keyword>
<feature type="domain" description="Helicase Helix-turn-helix" evidence="1">
    <location>
        <begin position="243"/>
        <end position="288"/>
    </location>
</feature>
<proteinExistence type="predicted"/>
<dbReference type="RefSeq" id="WP_379981845.1">
    <property type="nucleotide sequence ID" value="NZ_JBHUMO010000051.1"/>
</dbReference>
<evidence type="ECO:0000259" key="1">
    <source>
        <dbReference type="Pfam" id="PF14493"/>
    </source>
</evidence>
<dbReference type="Proteomes" id="UP001597427">
    <property type="component" value="Unassembled WGS sequence"/>
</dbReference>
<evidence type="ECO:0000313" key="2">
    <source>
        <dbReference type="EMBL" id="MFD2729464.1"/>
    </source>
</evidence>
<name>A0ABW5TL01_9ENTE</name>
<reference evidence="3" key="1">
    <citation type="journal article" date="2019" name="Int. J. Syst. Evol. Microbiol.">
        <title>The Global Catalogue of Microorganisms (GCM) 10K type strain sequencing project: providing services to taxonomists for standard genome sequencing and annotation.</title>
        <authorList>
            <consortium name="The Broad Institute Genomics Platform"/>
            <consortium name="The Broad Institute Genome Sequencing Center for Infectious Disease"/>
            <person name="Wu L."/>
            <person name="Ma J."/>
        </authorList>
    </citation>
    <scope>NUCLEOTIDE SEQUENCE [LARGE SCALE GENOMIC DNA]</scope>
    <source>
        <strain evidence="3">TISTR 932</strain>
    </source>
</reference>
<dbReference type="InterPro" id="IPR029491">
    <property type="entry name" value="Helicase_HTH"/>
</dbReference>
<dbReference type="EMBL" id="JBHUMO010000051">
    <property type="protein sequence ID" value="MFD2729464.1"/>
    <property type="molecule type" value="Genomic_DNA"/>
</dbReference>
<sequence>MDKFILSVLNKKDKLKMTTLYQVLIGRRTSSIICYAFFYDLLPYFGSFPKLRDETWQKECQQLENKRKLTIDSQGYISVVASAIKQEDYYAFLPANVNFYRFGKLDGVGWRLVQFLIQRLTSVPTDENQWLENGSFYIHEVEKLIATSESIDVKDELFKELYAAFQSFPRSEANLLARTITGNMHIGETFYQVLNQDASEVEQKLIQANATHLFYQYFLKKNDLLFYQLLKDWYRMGLNQSLLVTRAYFLKGASLAEIAAKRNLKESTIRDHVIEWAVNDPNFPFDYFDFSLLKEQMDASPLPVWQQTYNEVNQRKAIDFLLFRLYQIQRKREHGITA</sequence>